<proteinExistence type="predicted"/>
<feature type="compositionally biased region" description="Basic residues" evidence="1">
    <location>
        <begin position="94"/>
        <end position="120"/>
    </location>
</feature>
<evidence type="ECO:0000256" key="1">
    <source>
        <dbReference type="SAM" id="MobiDB-lite"/>
    </source>
</evidence>
<dbReference type="Pfam" id="PF05597">
    <property type="entry name" value="Phasin"/>
    <property type="match status" value="1"/>
</dbReference>
<sequence length="374" mass="41859">MIRAPLSLPRSIHVHANPQHRRDQCRRPVQPGWQAPRACLPHEHRACRRRRERALRRRRQCPPAAAGEREREDQPHHRPAAPGQPRGRRPERQRQRRGRHHRPDRPRCQGWHRAHRRNRHQDRDGVQHLRARHGERAGPARGLCDAGDRQPGEPAHEAAVRARGRHARRDRGRSSREEARCQEARGPHPPRIIGATAAGVPLRAPAVSLSDAPGDDAMAGKSNQKAAPAAKARAKAETPAPEEKQTGAKALLRAGLKALNEVRDDVVTRQSRVFEALLGLDTSKTASDRSAHEWKLLNPTGAAGVQKFEEIFDQRVARSLERLGMPSPQALATLCQQLEAINEHLKRIESSSPQPATKKRAAPRKTASRKTTAR</sequence>
<feature type="compositionally biased region" description="Basic and acidic residues" evidence="1">
    <location>
        <begin position="67"/>
        <end position="76"/>
    </location>
</feature>
<gene>
    <name evidence="2" type="ORF">DZC73_02800</name>
</gene>
<feature type="region of interest" description="Disordered" evidence="1">
    <location>
        <begin position="15"/>
        <end position="35"/>
    </location>
</feature>
<keyword evidence="3" id="KW-1185">Reference proteome</keyword>
<comment type="caution">
    <text evidence="2">The sequence shown here is derived from an EMBL/GenBank/DDBJ whole genome shotgun (WGS) entry which is preliminary data.</text>
</comment>
<dbReference type="InterPro" id="IPR008769">
    <property type="entry name" value="PhaF_PhaI"/>
</dbReference>
<feature type="compositionally biased region" description="Basic residues" evidence="1">
    <location>
        <begin position="357"/>
        <end position="374"/>
    </location>
</feature>
<feature type="compositionally biased region" description="Basic and acidic residues" evidence="1">
    <location>
        <begin position="172"/>
        <end position="186"/>
    </location>
</feature>
<feature type="region of interest" description="Disordered" evidence="1">
    <location>
        <begin position="209"/>
        <end position="246"/>
    </location>
</feature>
<dbReference type="AlphaFoldDB" id="A0A3N7HZD6"/>
<dbReference type="EMBL" id="QUSW01000001">
    <property type="protein sequence ID" value="RQP26806.1"/>
    <property type="molecule type" value="Genomic_DNA"/>
</dbReference>
<evidence type="ECO:0000313" key="2">
    <source>
        <dbReference type="EMBL" id="RQP26806.1"/>
    </source>
</evidence>
<reference evidence="2 3" key="1">
    <citation type="submission" date="2018-08" db="EMBL/GenBank/DDBJ databases">
        <authorList>
            <person name="Khan S.A."/>
            <person name="Jeon C.O."/>
            <person name="Chun B.H."/>
            <person name="Jeong S.E."/>
        </authorList>
    </citation>
    <scope>NUCLEOTIDE SEQUENCE [LARGE SCALE GENOMIC DNA]</scope>
    <source>
        <strain evidence="2 3">S-16</strain>
    </source>
</reference>
<name>A0A3N7HZD6_9BURK</name>
<dbReference type="Proteomes" id="UP000267464">
    <property type="component" value="Unassembled WGS sequence"/>
</dbReference>
<feature type="compositionally biased region" description="Basic residues" evidence="1">
    <location>
        <begin position="162"/>
        <end position="171"/>
    </location>
</feature>
<feature type="region of interest" description="Disordered" evidence="1">
    <location>
        <begin position="51"/>
        <end position="192"/>
    </location>
</feature>
<feature type="compositionally biased region" description="Basic residues" evidence="1">
    <location>
        <begin position="51"/>
        <end position="60"/>
    </location>
</feature>
<accession>A0A3N7HZD6</accession>
<feature type="compositionally biased region" description="Basic and acidic residues" evidence="1">
    <location>
        <begin position="121"/>
        <end position="138"/>
    </location>
</feature>
<protein>
    <submittedName>
        <fullName evidence="2">Uncharacterized protein</fullName>
    </submittedName>
</protein>
<organism evidence="2 3">
    <name type="scientific">Piscinibacter terrae</name>
    <dbReference type="NCBI Taxonomy" id="2496871"/>
    <lineage>
        <taxon>Bacteria</taxon>
        <taxon>Pseudomonadati</taxon>
        <taxon>Pseudomonadota</taxon>
        <taxon>Betaproteobacteria</taxon>
        <taxon>Burkholderiales</taxon>
        <taxon>Sphaerotilaceae</taxon>
        <taxon>Piscinibacter</taxon>
    </lineage>
</organism>
<feature type="compositionally biased region" description="Basic and acidic residues" evidence="1">
    <location>
        <begin position="146"/>
        <end position="160"/>
    </location>
</feature>
<evidence type="ECO:0000313" key="3">
    <source>
        <dbReference type="Proteomes" id="UP000267464"/>
    </source>
</evidence>
<feature type="region of interest" description="Disordered" evidence="1">
    <location>
        <begin position="345"/>
        <end position="374"/>
    </location>
</feature>
<reference evidence="2 3" key="2">
    <citation type="submission" date="2018-12" db="EMBL/GenBank/DDBJ databases">
        <title>Rhizobacter gummiphilus sp. nov., a rubber-degrading bacterium isolated from the soil of a botanical garden in Japan.</title>
        <authorList>
            <person name="Shunsuke S.S."/>
        </authorList>
    </citation>
    <scope>NUCLEOTIDE SEQUENCE [LARGE SCALE GENOMIC DNA]</scope>
    <source>
        <strain evidence="2 3">S-16</strain>
    </source>
</reference>